<reference evidence="3 4" key="1">
    <citation type="submission" date="2017-10" db="EMBL/GenBank/DDBJ databases">
        <title>Massilia psychrophilum sp. nov., a novel purple-pigmented bacterium isolated from Tianshan glacier, Xinjiang Municipality, China.</title>
        <authorList>
            <person name="Wang H."/>
        </authorList>
    </citation>
    <scope>NUCLEOTIDE SEQUENCE [LARGE SCALE GENOMIC DNA]</scope>
    <source>
        <strain evidence="3 4">JCM 30074</strain>
    </source>
</reference>
<comment type="caution">
    <text evidence="3">The sequence shown here is derived from an EMBL/GenBank/DDBJ whole genome shotgun (WGS) entry which is preliminary data.</text>
</comment>
<dbReference type="OrthoDB" id="5797329at2"/>
<dbReference type="Proteomes" id="UP000230390">
    <property type="component" value="Unassembled WGS sequence"/>
</dbReference>
<gene>
    <name evidence="3" type="ORF">CR105_05230</name>
</gene>
<feature type="domain" description="Oxidoreductase-like" evidence="2">
    <location>
        <begin position="10"/>
        <end position="49"/>
    </location>
</feature>
<evidence type="ECO:0000313" key="3">
    <source>
        <dbReference type="EMBL" id="PIL46471.1"/>
    </source>
</evidence>
<evidence type="ECO:0000256" key="1">
    <source>
        <dbReference type="SAM" id="MobiDB-lite"/>
    </source>
</evidence>
<evidence type="ECO:0000259" key="2">
    <source>
        <dbReference type="Pfam" id="PF09791"/>
    </source>
</evidence>
<feature type="region of interest" description="Disordered" evidence="1">
    <location>
        <begin position="1"/>
        <end position="20"/>
    </location>
</feature>
<dbReference type="PANTHER" id="PTHR21193:SF3">
    <property type="entry name" value="OXIDOREDUCTASE-LIKE DOMAIN-CONTAINING PROTEIN 1"/>
    <property type="match status" value="1"/>
</dbReference>
<dbReference type="InterPro" id="IPR019180">
    <property type="entry name" value="Oxidoreductase-like_N"/>
</dbReference>
<protein>
    <submittedName>
        <fullName evidence="3">Oxidoreductase</fullName>
    </submittedName>
</protein>
<organism evidence="3 4">
    <name type="scientific">Massilia eurypsychrophila</name>
    <dbReference type="NCBI Taxonomy" id="1485217"/>
    <lineage>
        <taxon>Bacteria</taxon>
        <taxon>Pseudomonadati</taxon>
        <taxon>Pseudomonadota</taxon>
        <taxon>Betaproteobacteria</taxon>
        <taxon>Burkholderiales</taxon>
        <taxon>Oxalobacteraceae</taxon>
        <taxon>Telluria group</taxon>
        <taxon>Massilia</taxon>
    </lineage>
</organism>
<proteinExistence type="predicted"/>
<dbReference type="Pfam" id="PF09791">
    <property type="entry name" value="Oxidored-like"/>
    <property type="match status" value="1"/>
</dbReference>
<dbReference type="InterPro" id="IPR039251">
    <property type="entry name" value="OXLD1"/>
</dbReference>
<dbReference type="EMBL" id="PDOC01000002">
    <property type="protein sequence ID" value="PIL46471.1"/>
    <property type="molecule type" value="Genomic_DNA"/>
</dbReference>
<dbReference type="AlphaFoldDB" id="A0A2G8TKA0"/>
<dbReference type="PANTHER" id="PTHR21193">
    <property type="entry name" value="OXIDOREDUCTASE-LIKE DOMAIN-CONTAINING PROTEIN 1"/>
    <property type="match status" value="1"/>
</dbReference>
<dbReference type="RefSeq" id="WP_099787360.1">
    <property type="nucleotide sequence ID" value="NZ_JBHLYV010000001.1"/>
</dbReference>
<sequence>MNRSSDDPKPQPPVRPHSDECCRSGCVPCIFDLYEEELALYQVSLKRWQARQDAKGKSE</sequence>
<accession>A0A2G8TKA0</accession>
<name>A0A2G8TKA0_9BURK</name>
<keyword evidence="4" id="KW-1185">Reference proteome</keyword>
<evidence type="ECO:0000313" key="4">
    <source>
        <dbReference type="Proteomes" id="UP000230390"/>
    </source>
</evidence>